<reference evidence="3 4" key="1">
    <citation type="submission" date="2019-12" db="EMBL/GenBank/DDBJ databases">
        <title>Shinella kummerowiae sp. nov., a symbiotic bacterium isolated from root nodules of the herbal legume Kummerowia stipulacea.</title>
        <authorList>
            <person name="Gao J."/>
        </authorList>
    </citation>
    <scope>NUCLEOTIDE SEQUENCE [LARGE SCALE GENOMIC DNA]</scope>
    <source>
        <strain evidence="3 4">CCBAU 25048</strain>
    </source>
</reference>
<name>A0A6N8SPZ6_9HYPH</name>
<dbReference type="RefSeq" id="WP_160862757.1">
    <property type="nucleotide sequence ID" value="NZ_JAODWE010000018.1"/>
</dbReference>
<dbReference type="AlphaFoldDB" id="A0A6N8SPZ6"/>
<dbReference type="OrthoDB" id="5186924at2"/>
<evidence type="ECO:0000313" key="3">
    <source>
        <dbReference type="EMBL" id="MXN49276.1"/>
    </source>
</evidence>
<dbReference type="InterPro" id="IPR009936">
    <property type="entry name" value="DUF1468"/>
</dbReference>
<evidence type="ECO:0000313" key="4">
    <source>
        <dbReference type="Proteomes" id="UP000435802"/>
    </source>
</evidence>
<feature type="transmembrane region" description="Helical" evidence="1">
    <location>
        <begin position="44"/>
        <end position="62"/>
    </location>
</feature>
<feature type="transmembrane region" description="Helical" evidence="1">
    <location>
        <begin position="122"/>
        <end position="145"/>
    </location>
</feature>
<evidence type="ECO:0000259" key="2">
    <source>
        <dbReference type="Pfam" id="PF07331"/>
    </source>
</evidence>
<organism evidence="3 4">
    <name type="scientific">Shinella kummerowiae</name>
    <dbReference type="NCBI Taxonomy" id="417745"/>
    <lineage>
        <taxon>Bacteria</taxon>
        <taxon>Pseudomonadati</taxon>
        <taxon>Pseudomonadota</taxon>
        <taxon>Alphaproteobacteria</taxon>
        <taxon>Hyphomicrobiales</taxon>
        <taxon>Rhizobiaceae</taxon>
        <taxon>Shinella</taxon>
    </lineage>
</organism>
<comment type="caution">
    <text evidence="3">The sequence shown here is derived from an EMBL/GenBank/DDBJ whole genome shotgun (WGS) entry which is preliminary data.</text>
</comment>
<feature type="domain" description="DUF1468" evidence="2">
    <location>
        <begin position="13"/>
        <end position="146"/>
    </location>
</feature>
<accession>A0A6N8SPZ6</accession>
<feature type="transmembrane region" description="Helical" evidence="1">
    <location>
        <begin position="82"/>
        <end position="110"/>
    </location>
</feature>
<keyword evidence="1" id="KW-0472">Membrane</keyword>
<evidence type="ECO:0000256" key="1">
    <source>
        <dbReference type="SAM" id="Phobius"/>
    </source>
</evidence>
<sequence>MQSKFEDFRWDVVAGGAMILIALLFLVVGSQLTFGSLTRMGPGFLPVCAAIGLVVLGAVVALEGLKGETAVPELPKLRPFLVVIACPIVFSLMIEWAGMVPTVLVTAVLARMAEPLKWGWDLVLVPIGLAAVGVFIFIDFLGVAIPAF</sequence>
<protein>
    <recommendedName>
        <fullName evidence="2">DUF1468 domain-containing protein</fullName>
    </recommendedName>
</protein>
<keyword evidence="4" id="KW-1185">Reference proteome</keyword>
<gene>
    <name evidence="3" type="ORF">GR138_29190</name>
</gene>
<proteinExistence type="predicted"/>
<dbReference type="EMBL" id="WUMK01000018">
    <property type="protein sequence ID" value="MXN49276.1"/>
    <property type="molecule type" value="Genomic_DNA"/>
</dbReference>
<keyword evidence="1" id="KW-1133">Transmembrane helix</keyword>
<dbReference type="Proteomes" id="UP000435802">
    <property type="component" value="Unassembled WGS sequence"/>
</dbReference>
<dbReference type="Pfam" id="PF07331">
    <property type="entry name" value="TctB"/>
    <property type="match status" value="1"/>
</dbReference>
<keyword evidence="1" id="KW-0812">Transmembrane</keyword>
<feature type="transmembrane region" description="Helical" evidence="1">
    <location>
        <begin position="12"/>
        <end position="32"/>
    </location>
</feature>